<protein>
    <submittedName>
        <fullName evidence="2">CHAT domain-containing protein</fullName>
    </submittedName>
</protein>
<dbReference type="AlphaFoldDB" id="A0A2S6GSU8"/>
<dbReference type="Proteomes" id="UP000239203">
    <property type="component" value="Unassembled WGS sequence"/>
</dbReference>
<dbReference type="RefSeq" id="WP_181043436.1">
    <property type="nucleotide sequence ID" value="NZ_CP154825.1"/>
</dbReference>
<evidence type="ECO:0000259" key="1">
    <source>
        <dbReference type="Pfam" id="PF12770"/>
    </source>
</evidence>
<name>A0A2S6GSU8_9PSEU</name>
<reference evidence="2 3" key="1">
    <citation type="submission" date="2018-02" db="EMBL/GenBank/DDBJ databases">
        <title>Genomic Encyclopedia of Archaeal and Bacterial Type Strains, Phase II (KMG-II): from individual species to whole genera.</title>
        <authorList>
            <person name="Goeker M."/>
        </authorList>
    </citation>
    <scope>NUCLEOTIDE SEQUENCE [LARGE SCALE GENOMIC DNA]</scope>
    <source>
        <strain evidence="2 3">YU 961-1</strain>
    </source>
</reference>
<keyword evidence="3" id="KW-1185">Reference proteome</keyword>
<evidence type="ECO:0000313" key="2">
    <source>
        <dbReference type="EMBL" id="PPK68322.1"/>
    </source>
</evidence>
<dbReference type="InterPro" id="IPR024983">
    <property type="entry name" value="CHAT_dom"/>
</dbReference>
<sequence length="999" mass="106456">MRGSSLRREVQAAAAARDPARLARVADGLRGSRKPGDRFIRAVALRELHQCSGDAAALDEACAVAESIAPRGVRYRLAWATVLFTRADVRGDRADVDRVIDLLRGALVERLDAVELATGLMTLCCAYYARFERASAEADLDASVEVGWAAVRAAGDNAGLAASCLTNLVNPLRARGERRADRQDLDTAVEVARRVARAGASAQAWSNLGTALLARHGLTRDPADLDDAVAALRSAADGTGPFRPSAVANLVSTLVTRADDTGDARDLAEALDLARSVAVDPGTRAALAMALAESSERHHRPDLADEAIDLFRAVLAETGPDDLWRAGGLANLSTLLSTRHRHSGARADLDDAIATAEQAIARTPPSHAHYRHLRGSVALDRHRRWLSTGDERDRIAALEHSRASIDGVDPGDPAAVSLLVNYAGLFGEAEPDRAIEILGAVNVRGPNAAVPLTALANALLTRYGRTEDPADRTAAAAAADRAITATEPDHPLLGQSLLLRSAASADGEEARAFAERAAALDVAPPGVRAAAARRASGEAAALGDWAGAARALRMVVDLLDRTVPAELDRVDATTRLTPYAGLAVDAVATAVLAGDLEGAVEVWHRARAVLLGRALSRGRDLARLRRVDPALADRLAALSRELDTVDYYESAGDVVERRRAAVRERESVLAEIHSRQGDLLRTPREPLPAADEGPLVLLNVSTLRSDALVLRHSGIELVPLPDARAEQVAEWVTGLLAGDRDDEWLFGLLAWLWDAIAAPVLAVTGTDRPIRWSPSGFLAFLPLHAAGHRGGESVLDQVDSSYRVMPVTSRARTRRPWSAAVVTMPVTGGAAELPAAMDSETWLRAHFGAAEFVADGVVAALGRHPWAHFACHAHSDLADPWASALIADEPLPVSVLAGVRLPDAELAFLAACSTSRPGTALPDEAVHLASVFQLLGYRHVIATLWPVPDRIAHRVTRLVYRDMGEDSDLAAGAVRRAAVRVRELLPDKPWCWAGYVHYG</sequence>
<dbReference type="Pfam" id="PF12770">
    <property type="entry name" value="CHAT"/>
    <property type="match status" value="1"/>
</dbReference>
<accession>A0A2S6GSU8</accession>
<comment type="caution">
    <text evidence="2">The sequence shown here is derived from an EMBL/GenBank/DDBJ whole genome shotgun (WGS) entry which is preliminary data.</text>
</comment>
<dbReference type="EMBL" id="PTIX01000005">
    <property type="protein sequence ID" value="PPK68322.1"/>
    <property type="molecule type" value="Genomic_DNA"/>
</dbReference>
<evidence type="ECO:0000313" key="3">
    <source>
        <dbReference type="Proteomes" id="UP000239203"/>
    </source>
</evidence>
<dbReference type="InterPro" id="IPR011990">
    <property type="entry name" value="TPR-like_helical_dom_sf"/>
</dbReference>
<gene>
    <name evidence="2" type="ORF">CLV40_10545</name>
</gene>
<dbReference type="Gene3D" id="1.25.40.10">
    <property type="entry name" value="Tetratricopeptide repeat domain"/>
    <property type="match status" value="2"/>
</dbReference>
<organism evidence="2 3">
    <name type="scientific">Actinokineospora auranticolor</name>
    <dbReference type="NCBI Taxonomy" id="155976"/>
    <lineage>
        <taxon>Bacteria</taxon>
        <taxon>Bacillati</taxon>
        <taxon>Actinomycetota</taxon>
        <taxon>Actinomycetes</taxon>
        <taxon>Pseudonocardiales</taxon>
        <taxon>Pseudonocardiaceae</taxon>
        <taxon>Actinokineospora</taxon>
    </lineage>
</organism>
<feature type="domain" description="CHAT" evidence="1">
    <location>
        <begin position="749"/>
        <end position="999"/>
    </location>
</feature>
<proteinExistence type="predicted"/>